<dbReference type="GO" id="GO:0016614">
    <property type="term" value="F:oxidoreductase activity, acting on CH-OH group of donors"/>
    <property type="evidence" value="ECO:0007669"/>
    <property type="project" value="InterPro"/>
</dbReference>
<dbReference type="InterPro" id="IPR036188">
    <property type="entry name" value="FAD/NAD-bd_sf"/>
</dbReference>
<dbReference type="PANTHER" id="PTHR11552">
    <property type="entry name" value="GLUCOSE-METHANOL-CHOLINE GMC OXIDOREDUCTASE"/>
    <property type="match status" value="1"/>
</dbReference>
<dbReference type="OrthoDB" id="269227at2759"/>
<dbReference type="Gene3D" id="3.30.560.10">
    <property type="entry name" value="Glucose Oxidase, domain 3"/>
    <property type="match status" value="1"/>
</dbReference>
<sequence>MRRYFERLERNEYLPEGTAGHGFDGWLGVSTASTATLLGDQNYLSQGIAAAITLGKAAGKLITSLGDFLALLNPDINNDSTNRDSATDIYSMPLATYDNKRSSPRQFVVDTAGAAHPNSSRKYHLDIRTNTLATRILFADDGTKPRATGVEFLEGQSLYRADPRSNLTIAGIPGSVNAIREVIISAGAFNSPQLLKLSGIGPAEELNNLGIPVLVDLPGVGTNLQDRYEISIIGESTQAYNISRQCTLLQSLPDPCLEQYEQGQGFYTTTAGGLAVTMRSSVAEGDVDLILFNSGLWFSGYFPGFSLYQPGNNSFFTWQVLKAHTRNRGGTVRLRSADPRDVPDINFNYFDAGTVDDDADQKDLQAMYEGFNFAREIFRQDQAENTTTTTAPFVEVFPGPDVNTKEQIEQFITSQSWGHHASCTCPIGTDDDPNAVLDSRFRVRGTDGLRVVDASVFPEIPGLFLATAIYMISEKAADVIIEAARAA</sequence>
<dbReference type="SUPFAM" id="SSF54373">
    <property type="entry name" value="FAD-linked reductases, C-terminal domain"/>
    <property type="match status" value="1"/>
</dbReference>
<dbReference type="InterPro" id="IPR000172">
    <property type="entry name" value="GMC_OxRdtase_N"/>
</dbReference>
<dbReference type="Proteomes" id="UP000016924">
    <property type="component" value="Unassembled WGS sequence"/>
</dbReference>
<dbReference type="Gene3D" id="3.50.50.60">
    <property type="entry name" value="FAD/NAD(P)-binding domain"/>
    <property type="match status" value="1"/>
</dbReference>
<dbReference type="RefSeq" id="XP_007778881.1">
    <property type="nucleotide sequence ID" value="XM_007780691.1"/>
</dbReference>
<dbReference type="eggNOG" id="KOG1238">
    <property type="taxonomic scope" value="Eukaryota"/>
</dbReference>
<dbReference type="GO" id="GO:0050660">
    <property type="term" value="F:flavin adenine dinucleotide binding"/>
    <property type="evidence" value="ECO:0007669"/>
    <property type="project" value="InterPro"/>
</dbReference>
<dbReference type="InterPro" id="IPR012132">
    <property type="entry name" value="GMC_OxRdtase"/>
</dbReference>
<accession>R7YP21</accession>
<gene>
    <name evidence="3" type="ORF">W97_02792</name>
</gene>
<dbReference type="STRING" id="1168221.R7YP21"/>
<keyword evidence="4" id="KW-1185">Reference proteome</keyword>
<organism evidence="3 4">
    <name type="scientific">Coniosporium apollinis (strain CBS 100218)</name>
    <name type="common">Rock-inhabiting black yeast</name>
    <dbReference type="NCBI Taxonomy" id="1168221"/>
    <lineage>
        <taxon>Eukaryota</taxon>
        <taxon>Fungi</taxon>
        <taxon>Dikarya</taxon>
        <taxon>Ascomycota</taxon>
        <taxon>Pezizomycotina</taxon>
        <taxon>Dothideomycetes</taxon>
        <taxon>Dothideomycetes incertae sedis</taxon>
        <taxon>Coniosporium</taxon>
    </lineage>
</organism>
<feature type="domain" description="Glucose-methanol-choline oxidoreductase N-terminal" evidence="2">
    <location>
        <begin position="187"/>
        <end position="201"/>
    </location>
</feature>
<dbReference type="Pfam" id="PF05199">
    <property type="entry name" value="GMC_oxred_C"/>
    <property type="match status" value="1"/>
</dbReference>
<comment type="similarity">
    <text evidence="1">Belongs to the GMC oxidoreductase family.</text>
</comment>
<reference evidence="4" key="1">
    <citation type="submission" date="2012-06" db="EMBL/GenBank/DDBJ databases">
        <title>The genome sequence of Coniosporium apollinis CBS 100218.</title>
        <authorList>
            <consortium name="The Broad Institute Genome Sequencing Platform"/>
            <person name="Cuomo C."/>
            <person name="Gorbushina A."/>
            <person name="Noack S."/>
            <person name="Walker B."/>
            <person name="Young S.K."/>
            <person name="Zeng Q."/>
            <person name="Gargeya S."/>
            <person name="Fitzgerald M."/>
            <person name="Haas B."/>
            <person name="Abouelleil A."/>
            <person name="Alvarado L."/>
            <person name="Arachchi H.M."/>
            <person name="Berlin A.M."/>
            <person name="Chapman S.B."/>
            <person name="Goldberg J."/>
            <person name="Griggs A."/>
            <person name="Gujja S."/>
            <person name="Hansen M."/>
            <person name="Howarth C."/>
            <person name="Imamovic A."/>
            <person name="Larimer J."/>
            <person name="McCowan C."/>
            <person name="Montmayeur A."/>
            <person name="Murphy C."/>
            <person name="Neiman D."/>
            <person name="Pearson M."/>
            <person name="Priest M."/>
            <person name="Roberts A."/>
            <person name="Saif S."/>
            <person name="Shea T."/>
            <person name="Sisk P."/>
            <person name="Sykes S."/>
            <person name="Wortman J."/>
            <person name="Nusbaum C."/>
            <person name="Birren B."/>
        </authorList>
    </citation>
    <scope>NUCLEOTIDE SEQUENCE [LARGE SCALE GENOMIC DNA]</scope>
    <source>
        <strain evidence="4">CBS 100218</strain>
    </source>
</reference>
<dbReference type="InterPro" id="IPR007867">
    <property type="entry name" value="GMC_OxRtase_C"/>
</dbReference>
<dbReference type="GeneID" id="19900103"/>
<name>R7YP21_CONA1</name>
<evidence type="ECO:0000259" key="2">
    <source>
        <dbReference type="PROSITE" id="PS00624"/>
    </source>
</evidence>
<protein>
    <recommendedName>
        <fullName evidence="2">Glucose-methanol-choline oxidoreductase N-terminal domain-containing protein</fullName>
    </recommendedName>
</protein>
<evidence type="ECO:0000313" key="4">
    <source>
        <dbReference type="Proteomes" id="UP000016924"/>
    </source>
</evidence>
<dbReference type="PANTHER" id="PTHR11552:SF213">
    <property type="entry name" value="DEHYDROGENASE, PUTATIVE-RELATED"/>
    <property type="match status" value="1"/>
</dbReference>
<dbReference type="AlphaFoldDB" id="R7YP21"/>
<dbReference type="PIRSF" id="PIRSF000137">
    <property type="entry name" value="Alcohol_oxidase"/>
    <property type="match status" value="1"/>
</dbReference>
<dbReference type="Pfam" id="PF00732">
    <property type="entry name" value="GMC_oxred_N"/>
    <property type="match status" value="1"/>
</dbReference>
<evidence type="ECO:0000256" key="1">
    <source>
        <dbReference type="ARBA" id="ARBA00010790"/>
    </source>
</evidence>
<dbReference type="SUPFAM" id="SSF51905">
    <property type="entry name" value="FAD/NAD(P)-binding domain"/>
    <property type="match status" value="1"/>
</dbReference>
<dbReference type="OMA" id="SFERIWP"/>
<dbReference type="HOGENOM" id="CLU_002865_4_1_1"/>
<dbReference type="PROSITE" id="PS00624">
    <property type="entry name" value="GMC_OXRED_2"/>
    <property type="match status" value="1"/>
</dbReference>
<proteinExistence type="inferred from homology"/>
<dbReference type="EMBL" id="JH767563">
    <property type="protein sequence ID" value="EON63564.1"/>
    <property type="molecule type" value="Genomic_DNA"/>
</dbReference>
<evidence type="ECO:0000313" key="3">
    <source>
        <dbReference type="EMBL" id="EON63564.1"/>
    </source>
</evidence>